<comment type="caution">
    <text evidence="9">Lacks conserved residue(s) required for the propagation of feature annotation.</text>
</comment>
<evidence type="ECO:0000256" key="1">
    <source>
        <dbReference type="ARBA" id="ARBA00004429"/>
    </source>
</evidence>
<dbReference type="GO" id="GO:0015920">
    <property type="term" value="P:lipopolysaccharide transport"/>
    <property type="evidence" value="ECO:0007669"/>
    <property type="project" value="TreeGrafter"/>
</dbReference>
<feature type="transmembrane region" description="Helical" evidence="9">
    <location>
        <begin position="226"/>
        <end position="248"/>
    </location>
</feature>
<dbReference type="GO" id="GO:0140359">
    <property type="term" value="F:ABC-type transporter activity"/>
    <property type="evidence" value="ECO:0007669"/>
    <property type="project" value="InterPro"/>
</dbReference>
<dbReference type="PROSITE" id="PS51012">
    <property type="entry name" value="ABC_TM2"/>
    <property type="match status" value="1"/>
</dbReference>
<proteinExistence type="inferred from homology"/>
<dbReference type="Pfam" id="PF01061">
    <property type="entry name" value="ABC2_membrane"/>
    <property type="match status" value="1"/>
</dbReference>
<evidence type="ECO:0000256" key="6">
    <source>
        <dbReference type="ARBA" id="ARBA00022692"/>
    </source>
</evidence>
<feature type="transmembrane region" description="Helical" evidence="9">
    <location>
        <begin position="106"/>
        <end position="131"/>
    </location>
</feature>
<dbReference type="AlphaFoldDB" id="A0A486XVX6"/>
<organism evidence="11">
    <name type="scientific">Rheinheimera sp. BAL341</name>
    <dbReference type="NCBI Taxonomy" id="1708203"/>
    <lineage>
        <taxon>Bacteria</taxon>
        <taxon>Pseudomonadati</taxon>
        <taxon>Pseudomonadota</taxon>
        <taxon>Gammaproteobacteria</taxon>
        <taxon>Chromatiales</taxon>
        <taxon>Chromatiaceae</taxon>
        <taxon>Rheinheimera</taxon>
    </lineage>
</organism>
<gene>
    <name evidence="11" type="ORF">BAL341_3537</name>
</gene>
<feature type="transmembrane region" description="Helical" evidence="9">
    <location>
        <begin position="34"/>
        <end position="51"/>
    </location>
</feature>
<protein>
    <recommendedName>
        <fullName evidence="9">Transport permease protein</fullName>
    </recommendedName>
</protein>
<comment type="subcellular location">
    <subcellularLocation>
        <location evidence="1 9">Cell inner membrane</location>
        <topology evidence="1 9">Multi-pass membrane protein</topology>
    </subcellularLocation>
</comment>
<evidence type="ECO:0000259" key="10">
    <source>
        <dbReference type="PROSITE" id="PS51012"/>
    </source>
</evidence>
<dbReference type="GO" id="GO:0043190">
    <property type="term" value="C:ATP-binding cassette (ABC) transporter complex"/>
    <property type="evidence" value="ECO:0007669"/>
    <property type="project" value="InterPro"/>
</dbReference>
<dbReference type="InterPro" id="IPR047817">
    <property type="entry name" value="ABC2_TM_bact-type"/>
</dbReference>
<keyword evidence="5" id="KW-0997">Cell inner membrane</keyword>
<evidence type="ECO:0000256" key="3">
    <source>
        <dbReference type="ARBA" id="ARBA00022448"/>
    </source>
</evidence>
<feature type="transmembrane region" description="Helical" evidence="9">
    <location>
        <begin position="63"/>
        <end position="85"/>
    </location>
</feature>
<accession>A0A486XVX6</accession>
<dbReference type="PRINTS" id="PR00164">
    <property type="entry name" value="ABC2TRNSPORT"/>
</dbReference>
<dbReference type="InterPro" id="IPR000412">
    <property type="entry name" value="ABC_2_transport"/>
</dbReference>
<dbReference type="PANTHER" id="PTHR30413:SF8">
    <property type="entry name" value="TRANSPORT PERMEASE PROTEIN"/>
    <property type="match status" value="1"/>
</dbReference>
<reference evidence="11" key="1">
    <citation type="submission" date="2019-04" db="EMBL/GenBank/DDBJ databases">
        <authorList>
            <person name="Brambilla D."/>
        </authorList>
    </citation>
    <scope>NUCLEOTIDE SEQUENCE</scope>
    <source>
        <strain evidence="11">BAL1</strain>
    </source>
</reference>
<sequence>MYLSKVIVINFILGYRLFQKQRMSEKVTTRLDQLWLWLEPLAFALVFWFLYKYRAINVESDYPYSLFIISGILLWQCITDALNVPMTDIGKFKDIGKQIEISPFSIASYFLIKSVYYTFFKLVIIIAFVAIASEGDFIDFIVFFVLSVLIVTLITCIGMLLAPYNLLMNDVQKLINMLLRPLMFLSGVLFPIPQDTMLETLNAYNPFYIFIENSRSILFQTTSSEVFTSTIMMILVTLPFAIFGYVTFVRGFKIAIESH</sequence>
<comment type="similarity">
    <text evidence="2 9">Belongs to the ABC-2 integral membrane protein family.</text>
</comment>
<evidence type="ECO:0000256" key="9">
    <source>
        <dbReference type="RuleBase" id="RU361157"/>
    </source>
</evidence>
<name>A0A486XVX6_9GAMM</name>
<dbReference type="PANTHER" id="PTHR30413">
    <property type="entry name" value="INNER MEMBRANE TRANSPORT PERMEASE"/>
    <property type="match status" value="1"/>
</dbReference>
<keyword evidence="4 9" id="KW-1003">Cell membrane</keyword>
<dbReference type="InterPro" id="IPR013525">
    <property type="entry name" value="ABC2_TM"/>
</dbReference>
<keyword evidence="6 9" id="KW-0812">Transmembrane</keyword>
<keyword evidence="7 9" id="KW-1133">Transmembrane helix</keyword>
<feature type="domain" description="ABC transmembrane type-2" evidence="10">
    <location>
        <begin position="31"/>
        <end position="251"/>
    </location>
</feature>
<evidence type="ECO:0000256" key="4">
    <source>
        <dbReference type="ARBA" id="ARBA00022475"/>
    </source>
</evidence>
<evidence type="ECO:0000256" key="5">
    <source>
        <dbReference type="ARBA" id="ARBA00022519"/>
    </source>
</evidence>
<evidence type="ECO:0000313" key="11">
    <source>
        <dbReference type="EMBL" id="VHO06523.1"/>
    </source>
</evidence>
<evidence type="ECO:0000256" key="2">
    <source>
        <dbReference type="ARBA" id="ARBA00007783"/>
    </source>
</evidence>
<feature type="transmembrane region" description="Helical" evidence="9">
    <location>
        <begin position="137"/>
        <end position="162"/>
    </location>
</feature>
<evidence type="ECO:0000256" key="8">
    <source>
        <dbReference type="ARBA" id="ARBA00023136"/>
    </source>
</evidence>
<keyword evidence="3 9" id="KW-0813">Transport</keyword>
<dbReference type="EMBL" id="CAAJGR010000034">
    <property type="protein sequence ID" value="VHO06523.1"/>
    <property type="molecule type" value="Genomic_DNA"/>
</dbReference>
<keyword evidence="8 9" id="KW-0472">Membrane</keyword>
<evidence type="ECO:0000256" key="7">
    <source>
        <dbReference type="ARBA" id="ARBA00022989"/>
    </source>
</evidence>